<feature type="compositionally biased region" description="Polar residues" evidence="15">
    <location>
        <begin position="183"/>
        <end position="211"/>
    </location>
</feature>
<dbReference type="InterPro" id="IPR008049">
    <property type="entry name" value="MCM6"/>
</dbReference>
<evidence type="ECO:0000313" key="18">
    <source>
        <dbReference type="Proteomes" id="UP001295740"/>
    </source>
</evidence>
<keyword evidence="8 13" id="KW-0067">ATP-binding</keyword>
<dbReference type="Gene3D" id="2.20.28.10">
    <property type="match status" value="1"/>
</dbReference>
<keyword evidence="9 13" id="KW-0238">DNA-binding</keyword>
<feature type="compositionally biased region" description="Low complexity" evidence="15">
    <location>
        <begin position="33"/>
        <end position="48"/>
    </location>
</feature>
<dbReference type="SUPFAM" id="SSF50249">
    <property type="entry name" value="Nucleic acid-binding proteins"/>
    <property type="match status" value="1"/>
</dbReference>
<evidence type="ECO:0000256" key="2">
    <source>
        <dbReference type="ARBA" id="ARBA00008010"/>
    </source>
</evidence>
<keyword evidence="7 14" id="KW-0347">Helicase</keyword>
<keyword evidence="11 14" id="KW-0131">Cell cycle</keyword>
<reference evidence="17" key="1">
    <citation type="submission" date="2023-10" db="EMBL/GenBank/DDBJ databases">
        <authorList>
            <person name="Hackl T."/>
        </authorList>
    </citation>
    <scope>NUCLEOTIDE SEQUENCE</scope>
</reference>
<dbReference type="Pfam" id="PF00493">
    <property type="entry name" value="MCM"/>
    <property type="match status" value="1"/>
</dbReference>
<protein>
    <recommendedName>
        <fullName evidence="12 14">DNA replication licensing factor MCM6</fullName>
        <ecNumber evidence="3 14">3.6.4.12</ecNumber>
    </recommendedName>
</protein>
<dbReference type="FunFam" id="1.20.58.870:FF:000002">
    <property type="entry name" value="DNA helicase"/>
    <property type="match status" value="1"/>
</dbReference>
<organism evidence="17 18">
    <name type="scientific">Anthostomella pinea</name>
    <dbReference type="NCBI Taxonomy" id="933095"/>
    <lineage>
        <taxon>Eukaryota</taxon>
        <taxon>Fungi</taxon>
        <taxon>Dikarya</taxon>
        <taxon>Ascomycota</taxon>
        <taxon>Pezizomycotina</taxon>
        <taxon>Sordariomycetes</taxon>
        <taxon>Xylariomycetidae</taxon>
        <taxon>Xylariales</taxon>
        <taxon>Xylariaceae</taxon>
        <taxon>Anthostomella</taxon>
    </lineage>
</organism>
<dbReference type="PRINTS" id="PR01657">
    <property type="entry name" value="MCMFAMILY"/>
</dbReference>
<dbReference type="InterPro" id="IPR041024">
    <property type="entry name" value="Mcm6_C"/>
</dbReference>
<dbReference type="EC" id="3.6.4.12" evidence="3 14"/>
<dbReference type="GO" id="GO:0005524">
    <property type="term" value="F:ATP binding"/>
    <property type="evidence" value="ECO:0007669"/>
    <property type="project" value="UniProtKB-UniRule"/>
</dbReference>
<keyword evidence="5 13" id="KW-0547">Nucleotide-binding</keyword>
<gene>
    <name evidence="17" type="ORF">KHLLAP_LOCUS12712</name>
</gene>
<evidence type="ECO:0000256" key="10">
    <source>
        <dbReference type="ARBA" id="ARBA00023242"/>
    </source>
</evidence>
<dbReference type="PANTHER" id="PTHR11630">
    <property type="entry name" value="DNA REPLICATION LICENSING FACTOR MCM FAMILY MEMBER"/>
    <property type="match status" value="1"/>
</dbReference>
<dbReference type="Gene3D" id="1.20.58.870">
    <property type="match status" value="1"/>
</dbReference>
<feature type="compositionally biased region" description="Acidic residues" evidence="15">
    <location>
        <begin position="827"/>
        <end position="852"/>
    </location>
</feature>
<comment type="subcellular location">
    <subcellularLocation>
        <location evidence="1 14">Nucleus</location>
    </subcellularLocation>
</comment>
<feature type="compositionally biased region" description="Polar residues" evidence="15">
    <location>
        <begin position="23"/>
        <end position="32"/>
    </location>
</feature>
<proteinExistence type="inferred from homology"/>
<dbReference type="FunFam" id="3.40.50.300:FF:000115">
    <property type="entry name" value="DNA helicase"/>
    <property type="match status" value="1"/>
</dbReference>
<dbReference type="InterPro" id="IPR012340">
    <property type="entry name" value="NA-bd_OB-fold"/>
</dbReference>
<evidence type="ECO:0000259" key="16">
    <source>
        <dbReference type="PROSITE" id="PS50051"/>
    </source>
</evidence>
<dbReference type="GO" id="GO:0031261">
    <property type="term" value="C:DNA replication preinitiation complex"/>
    <property type="evidence" value="ECO:0007669"/>
    <property type="project" value="UniProtKB-ARBA"/>
</dbReference>
<dbReference type="Pfam" id="PF18263">
    <property type="entry name" value="WHD_MCM6"/>
    <property type="match status" value="1"/>
</dbReference>
<evidence type="ECO:0000256" key="11">
    <source>
        <dbReference type="ARBA" id="ARBA00023306"/>
    </source>
</evidence>
<dbReference type="InterPro" id="IPR041562">
    <property type="entry name" value="MCM_lid"/>
</dbReference>
<feature type="region of interest" description="Disordered" evidence="15">
    <location>
        <begin position="180"/>
        <end position="211"/>
    </location>
</feature>
<dbReference type="SMART" id="SM00350">
    <property type="entry name" value="MCM"/>
    <property type="match status" value="1"/>
</dbReference>
<evidence type="ECO:0000256" key="7">
    <source>
        <dbReference type="ARBA" id="ARBA00022806"/>
    </source>
</evidence>
<evidence type="ECO:0000256" key="8">
    <source>
        <dbReference type="ARBA" id="ARBA00022840"/>
    </source>
</evidence>
<comment type="similarity">
    <text evidence="2 13">Belongs to the MCM family.</text>
</comment>
<dbReference type="Pfam" id="PF17207">
    <property type="entry name" value="MCM_OB"/>
    <property type="match status" value="1"/>
</dbReference>
<feature type="region of interest" description="Disordered" evidence="15">
    <location>
        <begin position="1"/>
        <end position="73"/>
    </location>
</feature>
<dbReference type="GO" id="GO:0006270">
    <property type="term" value="P:DNA replication initiation"/>
    <property type="evidence" value="ECO:0007669"/>
    <property type="project" value="UniProtKB-UniRule"/>
</dbReference>
<feature type="region of interest" description="Disordered" evidence="15">
    <location>
        <begin position="818"/>
        <end position="859"/>
    </location>
</feature>
<evidence type="ECO:0000256" key="12">
    <source>
        <dbReference type="ARBA" id="ARBA00073495"/>
    </source>
</evidence>
<keyword evidence="4 14" id="KW-0235">DNA replication</keyword>
<evidence type="ECO:0000313" key="17">
    <source>
        <dbReference type="EMBL" id="CAJ2512244.1"/>
    </source>
</evidence>
<dbReference type="Gene3D" id="2.40.50.140">
    <property type="entry name" value="Nucleic acid-binding proteins"/>
    <property type="match status" value="1"/>
</dbReference>
<dbReference type="GO" id="GO:0043596">
    <property type="term" value="C:nuclear replication fork"/>
    <property type="evidence" value="ECO:0007669"/>
    <property type="project" value="UniProtKB-ARBA"/>
</dbReference>
<dbReference type="FunFam" id="2.20.28.10:FF:000003">
    <property type="entry name" value="DNA helicase"/>
    <property type="match status" value="1"/>
</dbReference>
<comment type="caution">
    <text evidence="17">The sequence shown here is derived from an EMBL/GenBank/DDBJ whole genome shotgun (WGS) entry which is preliminary data.</text>
</comment>
<dbReference type="InterPro" id="IPR027417">
    <property type="entry name" value="P-loop_NTPase"/>
</dbReference>
<keyword evidence="10" id="KW-0539">Nucleus</keyword>
<accession>A0AAI8YPC0</accession>
<dbReference type="GO" id="GO:0016787">
    <property type="term" value="F:hydrolase activity"/>
    <property type="evidence" value="ECO:0007669"/>
    <property type="project" value="UniProtKB-KW"/>
</dbReference>
<evidence type="ECO:0000256" key="6">
    <source>
        <dbReference type="ARBA" id="ARBA00022801"/>
    </source>
</evidence>
<sequence>MATPSSDAGFMMSDGPSRPAATTPKQRQYQRGSSARPRAPPSESLAAPSDDEGDGFADDQIPGRTRRGDASTIPRVEDRIGITVQEHFENFIEEFMEDPLSSGAPTPSAVTTDKFYVAQIHNMRVYQLSTFYVNYSHVASYQNGGLANAINTQYYRFLPFLTHALHNMIAKYEPQYFREHRQATTSSNQTTSGASNVGSASQSETQGSKTANQQTDKLFAIAFYNLPLVSRVRSLRAKNIGQLLSISGTVTRTSEVRPELSLATFSCQACRAIIPNVEQTFRYTEPTQCPNTECGNRLAWTLDIRQSTFVDWQKVRIQENSSEIPTGSMPRTMDVIMRGEIVDRAKAGERCIFTGALIVVPDVSQLGLPGVRPTAIRDDRNAPRNNDVGGSGVSGLKSLGVRDLTYRLAFLANMVTPDTSTPGQSATRQVNDILNSMTQSSAETADTVEEAQTAVLNSMTPSEIDELREMVHSDHIYARLVKSLAPTVYGHEIVKKGILLQLMSGVHKTTAEGMALRGDINICVVGDPSTSKSQFLKYVCSFAPRAVYTSGKASSAAGLTAAVVKDEETGEFTIEAGALMLADNGICAIDEFDKMDLVDQVAIHEAMEQQTISIAKAGIQATLNARTSILAAANPVSGRYNRKTSLRANINMSAPIMSRFDLFFVILDECNEAVDRHLAEHIVGIHALRDSAIEPEFSTECLQRYIRFARTFRPEFTPEAKERLVVKYKELRADDAQGGVGKNSYRITVRQLESLIRLSEAIAKANCVDEIAPDFVDEAFNLLRQSIISVEHDDVEMDDDDNDDRPEDSATLVAAANQASGAGAGAAEDEDVEGDSPMGDDDEEDGEPDADADAAAAPARPKTAITYERYIAMVNMMVERVNDDEAAGAGEGVDGEDLVQWYLEQKEDELDGEEAYHRELGIAKMVLKKMVKDNILMAVRGEGLAEGGDEAEAADGGPEPSHKVVYVLHPNCAVEEY</sequence>
<dbReference type="GO" id="GO:0005656">
    <property type="term" value="C:nuclear pre-replicative complex"/>
    <property type="evidence" value="ECO:0007669"/>
    <property type="project" value="UniProtKB-ARBA"/>
</dbReference>
<dbReference type="InterPro" id="IPR027925">
    <property type="entry name" value="MCM_N"/>
</dbReference>
<keyword evidence="6 14" id="KW-0378">Hydrolase</keyword>
<evidence type="ECO:0000256" key="13">
    <source>
        <dbReference type="RuleBase" id="RU004070"/>
    </source>
</evidence>
<dbReference type="Gene3D" id="3.40.50.300">
    <property type="entry name" value="P-loop containing nucleotide triphosphate hydrolases"/>
    <property type="match status" value="1"/>
</dbReference>
<dbReference type="Gene3D" id="3.30.1640.10">
    <property type="entry name" value="mini-chromosome maintenance (MCM) complex, chain A, domain 1"/>
    <property type="match status" value="1"/>
</dbReference>
<dbReference type="CDD" id="cd17757">
    <property type="entry name" value="MCM6"/>
    <property type="match status" value="1"/>
</dbReference>
<comment type="catalytic activity">
    <reaction evidence="14">
        <text>ATP + H2O = ADP + phosphate + H(+)</text>
        <dbReference type="Rhea" id="RHEA:13065"/>
        <dbReference type="ChEBI" id="CHEBI:15377"/>
        <dbReference type="ChEBI" id="CHEBI:15378"/>
        <dbReference type="ChEBI" id="CHEBI:30616"/>
        <dbReference type="ChEBI" id="CHEBI:43474"/>
        <dbReference type="ChEBI" id="CHEBI:456216"/>
        <dbReference type="EC" id="3.6.4.12"/>
    </reaction>
</comment>
<dbReference type="FunFam" id="3.30.1640.10:FF:000009">
    <property type="entry name" value="DNA helicase"/>
    <property type="match status" value="1"/>
</dbReference>
<dbReference type="InterPro" id="IPR033762">
    <property type="entry name" value="MCM_OB"/>
</dbReference>
<dbReference type="EMBL" id="CAUWAG010000019">
    <property type="protein sequence ID" value="CAJ2512244.1"/>
    <property type="molecule type" value="Genomic_DNA"/>
</dbReference>
<feature type="domain" description="MCM C-terminal AAA(+) ATPase" evidence="16">
    <location>
        <begin position="476"/>
        <end position="682"/>
    </location>
</feature>
<dbReference type="InterPro" id="IPR018525">
    <property type="entry name" value="MCM_CS"/>
</dbReference>
<dbReference type="PROSITE" id="PS00847">
    <property type="entry name" value="MCM_1"/>
    <property type="match status" value="1"/>
</dbReference>
<dbReference type="GO" id="GO:0097373">
    <property type="term" value="C:MCM core complex"/>
    <property type="evidence" value="ECO:0007669"/>
    <property type="project" value="UniProtKB-ARBA"/>
</dbReference>
<dbReference type="InterPro" id="IPR001208">
    <property type="entry name" value="MCM_dom"/>
</dbReference>
<dbReference type="GO" id="GO:1990518">
    <property type="term" value="F:single-stranded 3'-5' DNA helicase activity"/>
    <property type="evidence" value="ECO:0007669"/>
    <property type="project" value="TreeGrafter"/>
</dbReference>
<dbReference type="PROSITE" id="PS50051">
    <property type="entry name" value="MCM_2"/>
    <property type="match status" value="1"/>
</dbReference>
<comment type="subunit">
    <text evidence="14">Component of the MCM2-7 complex.</text>
</comment>
<dbReference type="PANTHER" id="PTHR11630:SF43">
    <property type="entry name" value="DNA REPLICATION LICENSING FACTOR MCM6"/>
    <property type="match status" value="1"/>
</dbReference>
<dbReference type="AlphaFoldDB" id="A0AAI8YPC0"/>
<dbReference type="Pfam" id="PF17855">
    <property type="entry name" value="MCM_lid"/>
    <property type="match status" value="1"/>
</dbReference>
<dbReference type="SUPFAM" id="SSF52540">
    <property type="entry name" value="P-loop containing nucleoside triphosphate hydrolases"/>
    <property type="match status" value="1"/>
</dbReference>
<dbReference type="PRINTS" id="PR01662">
    <property type="entry name" value="MCMPROTEIN6"/>
</dbReference>
<dbReference type="Proteomes" id="UP001295740">
    <property type="component" value="Unassembled WGS sequence"/>
</dbReference>
<keyword evidence="18" id="KW-1185">Reference proteome</keyword>
<evidence type="ECO:0000256" key="3">
    <source>
        <dbReference type="ARBA" id="ARBA00012551"/>
    </source>
</evidence>
<dbReference type="Pfam" id="PF14551">
    <property type="entry name" value="MCM_N"/>
    <property type="match status" value="1"/>
</dbReference>
<evidence type="ECO:0000256" key="15">
    <source>
        <dbReference type="SAM" id="MobiDB-lite"/>
    </source>
</evidence>
<dbReference type="GO" id="GO:0006279">
    <property type="term" value="P:premeiotic DNA replication"/>
    <property type="evidence" value="ECO:0007669"/>
    <property type="project" value="UniProtKB-ARBA"/>
</dbReference>
<evidence type="ECO:0000256" key="5">
    <source>
        <dbReference type="ARBA" id="ARBA00022741"/>
    </source>
</evidence>
<comment type="function">
    <text evidence="14">Acts as component of the MCM2-7 complex (MCM complex) which is the replicative helicase essential for 'once per cell cycle' DNA replication initiation and elongation in eukaryotic cells. The active ATPase sites in the MCM2-7 ring are formed through the interaction surfaces of two neighboring subunits such that a critical structure of a conserved arginine finger motif is provided in trans relative to the ATP-binding site of the Walker A box of the adjacent subunit. The six ATPase active sites, however, are likely to contribute differentially to the complex helicase activity.</text>
</comment>
<dbReference type="GO" id="GO:0003697">
    <property type="term" value="F:single-stranded DNA binding"/>
    <property type="evidence" value="ECO:0007669"/>
    <property type="project" value="TreeGrafter"/>
</dbReference>
<evidence type="ECO:0000256" key="14">
    <source>
        <dbReference type="RuleBase" id="RU368064"/>
    </source>
</evidence>
<dbReference type="GO" id="GO:0000727">
    <property type="term" value="P:double-strand break repair via break-induced replication"/>
    <property type="evidence" value="ECO:0007669"/>
    <property type="project" value="TreeGrafter"/>
</dbReference>
<dbReference type="GO" id="GO:1902969">
    <property type="term" value="P:mitotic DNA replication"/>
    <property type="evidence" value="ECO:0007669"/>
    <property type="project" value="TreeGrafter"/>
</dbReference>
<dbReference type="InterPro" id="IPR031327">
    <property type="entry name" value="MCM"/>
</dbReference>
<evidence type="ECO:0000256" key="4">
    <source>
        <dbReference type="ARBA" id="ARBA00022705"/>
    </source>
</evidence>
<evidence type="ECO:0000256" key="9">
    <source>
        <dbReference type="ARBA" id="ARBA00023125"/>
    </source>
</evidence>
<evidence type="ECO:0000256" key="1">
    <source>
        <dbReference type="ARBA" id="ARBA00004123"/>
    </source>
</evidence>
<dbReference type="GO" id="GO:0042555">
    <property type="term" value="C:MCM complex"/>
    <property type="evidence" value="ECO:0007669"/>
    <property type="project" value="UniProtKB-UniRule"/>
</dbReference>
<name>A0AAI8YPC0_9PEZI</name>